<feature type="region of interest" description="Disordered" evidence="1">
    <location>
        <begin position="1"/>
        <end position="60"/>
    </location>
</feature>
<gene>
    <name evidence="2" type="ORF">SDC9_100390</name>
</gene>
<reference evidence="2" key="1">
    <citation type="submission" date="2019-08" db="EMBL/GenBank/DDBJ databases">
        <authorList>
            <person name="Kucharzyk K."/>
            <person name="Murdoch R.W."/>
            <person name="Higgins S."/>
            <person name="Loffler F."/>
        </authorList>
    </citation>
    <scope>NUCLEOTIDE SEQUENCE</scope>
</reference>
<protein>
    <submittedName>
        <fullName evidence="2">Uncharacterized protein</fullName>
    </submittedName>
</protein>
<comment type="caution">
    <text evidence="2">The sequence shown here is derived from an EMBL/GenBank/DDBJ whole genome shotgun (WGS) entry which is preliminary data.</text>
</comment>
<name>A0A645AMW2_9ZZZZ</name>
<evidence type="ECO:0000256" key="1">
    <source>
        <dbReference type="SAM" id="MobiDB-lite"/>
    </source>
</evidence>
<evidence type="ECO:0000313" key="2">
    <source>
        <dbReference type="EMBL" id="MPM53621.1"/>
    </source>
</evidence>
<dbReference type="EMBL" id="VSSQ01014421">
    <property type="protein sequence ID" value="MPM53621.1"/>
    <property type="molecule type" value="Genomic_DNA"/>
</dbReference>
<accession>A0A645AMW2</accession>
<sequence length="99" mass="10746">MRRDLTARGPQRVGLGLAPPLGDRLREVREERRQPEHGGDSRREAEGGVPHAVKRKNREGRGSIAEIYTSSITGFFACAAGASFMRAALNACAAILPFE</sequence>
<proteinExistence type="predicted"/>
<feature type="compositionally biased region" description="Basic and acidic residues" evidence="1">
    <location>
        <begin position="23"/>
        <end position="46"/>
    </location>
</feature>
<organism evidence="2">
    <name type="scientific">bioreactor metagenome</name>
    <dbReference type="NCBI Taxonomy" id="1076179"/>
    <lineage>
        <taxon>unclassified sequences</taxon>
        <taxon>metagenomes</taxon>
        <taxon>ecological metagenomes</taxon>
    </lineage>
</organism>
<dbReference type="AlphaFoldDB" id="A0A645AMW2"/>